<dbReference type="GO" id="GO:0016787">
    <property type="term" value="F:hydrolase activity"/>
    <property type="evidence" value="ECO:0007669"/>
    <property type="project" value="InterPro"/>
</dbReference>
<sequence length="591" mass="66249">MRFPNPKAHTIKEMRNKMFEAGHVMSLCSGTGLLNLFCRTYSLSDYRNRRRSFMDKTESQFARSPLQFFDCNSNVGKIGYKHRLQMWRTEDILAEMDRAGIAGALVYHGMAKSHSPSYGNGVLAGELQKSQRLFGCWAAMPDQAGDFLSPETLVSELKANGIRAVKIFPKTHQFDPDRRTAGKLFAELERQRIPLLVDAAELTFSQLADMLADHPELTLLLQGQPWSQERRLFPLMDEYPQLCIEFSALQSNAIIETAYERYGAERLLFGSGMPFKSPGAARSLIDYAQIPEEAKRLIAGGNLCRLLGVTLSHTALPAEDEVTARASLGLPIQIPVYDSHTHLIEDGGGTGSGFPMLRGDIDNMIKAYRAIGIRKMSIAPWAGINGGDSEAGNTIAEQAIGKYPDEVEGYVVIDPNYVTDVEAEARKWHVEKGFKGMKPYYFLSRTPYTAPVYAPWWKLANELRLYALVDPAGQSDSVYTSQIEELAGRYPEVSIFMDHAARSWEIAELYAKVANRFDNVYLQLTYTSVTLGSIEYLVREAGVHKIMFGTDSPMRDPRPQVGWLAYANLSIEEKKALFGGNMKRVWDRCLV</sequence>
<feature type="domain" description="Amidohydrolase-related" evidence="2">
    <location>
        <begin position="122"/>
        <end position="308"/>
    </location>
</feature>
<accession>A0A329M8I8</accession>
<name>A0A329M8I8_9BACL</name>
<feature type="domain" description="Amidohydrolase-related" evidence="2">
    <location>
        <begin position="338"/>
        <end position="587"/>
    </location>
</feature>
<dbReference type="InterPro" id="IPR032465">
    <property type="entry name" value="ACMSD"/>
</dbReference>
<dbReference type="AlphaFoldDB" id="A0A329M8I8"/>
<evidence type="ECO:0000256" key="1">
    <source>
        <dbReference type="ARBA" id="ARBA00023239"/>
    </source>
</evidence>
<protein>
    <recommendedName>
        <fullName evidence="2">Amidohydrolase-related domain-containing protein</fullName>
    </recommendedName>
</protein>
<evidence type="ECO:0000313" key="3">
    <source>
        <dbReference type="EMBL" id="RAV13337.1"/>
    </source>
</evidence>
<dbReference type="Pfam" id="PF04909">
    <property type="entry name" value="Amidohydro_2"/>
    <property type="match status" value="2"/>
</dbReference>
<dbReference type="Proteomes" id="UP000250369">
    <property type="component" value="Unassembled WGS sequence"/>
</dbReference>
<organism evidence="3 4">
    <name type="scientific">Paenibacillus contaminans</name>
    <dbReference type="NCBI Taxonomy" id="450362"/>
    <lineage>
        <taxon>Bacteria</taxon>
        <taxon>Bacillati</taxon>
        <taxon>Bacillota</taxon>
        <taxon>Bacilli</taxon>
        <taxon>Bacillales</taxon>
        <taxon>Paenibacillaceae</taxon>
        <taxon>Paenibacillus</taxon>
    </lineage>
</organism>
<evidence type="ECO:0000259" key="2">
    <source>
        <dbReference type="Pfam" id="PF04909"/>
    </source>
</evidence>
<comment type="caution">
    <text evidence="3">The sequence shown here is derived from an EMBL/GenBank/DDBJ whole genome shotgun (WGS) entry which is preliminary data.</text>
</comment>
<gene>
    <name evidence="3" type="ORF">DQG23_33565</name>
</gene>
<dbReference type="EMBL" id="QMFB01000030">
    <property type="protein sequence ID" value="RAV13337.1"/>
    <property type="molecule type" value="Genomic_DNA"/>
</dbReference>
<dbReference type="Gene3D" id="3.20.20.140">
    <property type="entry name" value="Metal-dependent hydrolases"/>
    <property type="match status" value="2"/>
</dbReference>
<evidence type="ECO:0000313" key="4">
    <source>
        <dbReference type="Proteomes" id="UP000250369"/>
    </source>
</evidence>
<dbReference type="GO" id="GO:0016831">
    <property type="term" value="F:carboxy-lyase activity"/>
    <property type="evidence" value="ECO:0007669"/>
    <property type="project" value="InterPro"/>
</dbReference>
<reference evidence="3 4" key="1">
    <citation type="journal article" date="2009" name="Int. J. Syst. Evol. Microbiol.">
        <title>Paenibacillus contaminans sp. nov., isolated from a contaminated laboratory plate.</title>
        <authorList>
            <person name="Chou J.H."/>
            <person name="Lee J.H."/>
            <person name="Lin M.C."/>
            <person name="Chang P.S."/>
            <person name="Arun A.B."/>
            <person name="Young C.C."/>
            <person name="Chen W.M."/>
        </authorList>
    </citation>
    <scope>NUCLEOTIDE SEQUENCE [LARGE SCALE GENOMIC DNA]</scope>
    <source>
        <strain evidence="3 4">CKOBP-6</strain>
    </source>
</reference>
<keyword evidence="1" id="KW-0456">Lyase</keyword>
<dbReference type="PANTHER" id="PTHR21240">
    <property type="entry name" value="2-AMINO-3-CARBOXYLMUCONATE-6-SEMIALDEHYDE DECARBOXYLASE"/>
    <property type="match status" value="1"/>
</dbReference>
<dbReference type="InterPro" id="IPR032466">
    <property type="entry name" value="Metal_Hydrolase"/>
</dbReference>
<dbReference type="SUPFAM" id="SSF51556">
    <property type="entry name" value="Metallo-dependent hydrolases"/>
    <property type="match status" value="2"/>
</dbReference>
<dbReference type="InterPro" id="IPR006680">
    <property type="entry name" value="Amidohydro-rel"/>
</dbReference>
<keyword evidence="4" id="KW-1185">Reference proteome</keyword>
<proteinExistence type="predicted"/>